<protein>
    <submittedName>
        <fullName evidence="1">Uncharacterized protein</fullName>
    </submittedName>
</protein>
<dbReference type="EMBL" id="FNJN01000003">
    <property type="protein sequence ID" value="SDO96246.1"/>
    <property type="molecule type" value="Genomic_DNA"/>
</dbReference>
<reference evidence="1 2" key="1">
    <citation type="submission" date="2016-10" db="EMBL/GenBank/DDBJ databases">
        <authorList>
            <person name="de Groot N.N."/>
        </authorList>
    </citation>
    <scope>NUCLEOTIDE SEQUENCE [LARGE SCALE GENOMIC DNA]</scope>
    <source>
        <strain evidence="1 2">StLB037</strain>
    </source>
</reference>
<evidence type="ECO:0000313" key="1">
    <source>
        <dbReference type="EMBL" id="SDO96246.1"/>
    </source>
</evidence>
<gene>
    <name evidence="1" type="ORF">SAMN04487788_1549</name>
</gene>
<dbReference type="RefSeq" id="WP_056231451.1">
    <property type="nucleotide sequence ID" value="NZ_FNJN01000003.1"/>
</dbReference>
<name>A0A1H0NUN6_MICTS</name>
<proteinExistence type="predicted"/>
<organism evidence="1 2">
    <name type="scientific">Microbacterium testaceum (strain StLB037)</name>
    <dbReference type="NCBI Taxonomy" id="979556"/>
    <lineage>
        <taxon>Bacteria</taxon>
        <taxon>Bacillati</taxon>
        <taxon>Actinomycetota</taxon>
        <taxon>Actinomycetes</taxon>
        <taxon>Micrococcales</taxon>
        <taxon>Microbacteriaceae</taxon>
        <taxon>Microbacterium</taxon>
    </lineage>
</organism>
<sequence>MPILGRDDIVAALRDLVEELVASGDRVGIRLVGGAAIALRHFERESTNDLDATGVTSQDDHAVAEAAARVAERRGWPKDWLNFEVDQLGATPWIGRPAEWENLYDADGVVIEVASAETLLAMKLRAGRPGRDVNDIRRLLHLCVVGTIDAAEDLYEGYYPGDSMSARTRG</sequence>
<dbReference type="Proteomes" id="UP000186456">
    <property type="component" value="Unassembled WGS sequence"/>
</dbReference>
<evidence type="ECO:0000313" key="2">
    <source>
        <dbReference type="Proteomes" id="UP000186456"/>
    </source>
</evidence>
<accession>A0A1H0NUN6</accession>
<dbReference type="AlphaFoldDB" id="A0A1H0NUN6"/>